<proteinExistence type="predicted"/>
<dbReference type="EMBL" id="KZ821233">
    <property type="protein sequence ID" value="PYH45198.1"/>
    <property type="molecule type" value="Genomic_DNA"/>
</dbReference>
<accession>A0A318ZYM5</accession>
<dbReference type="GeneID" id="37081174"/>
<evidence type="ECO:0000313" key="1">
    <source>
        <dbReference type="EMBL" id="PYH45198.1"/>
    </source>
</evidence>
<name>A0A318ZYM5_9EURO</name>
<reference evidence="1 2" key="1">
    <citation type="submission" date="2016-12" db="EMBL/GenBank/DDBJ databases">
        <title>The genomes of Aspergillus section Nigri reveals drivers in fungal speciation.</title>
        <authorList>
            <consortium name="DOE Joint Genome Institute"/>
            <person name="Vesth T.C."/>
            <person name="Nybo J."/>
            <person name="Theobald S."/>
            <person name="Brandl J."/>
            <person name="Frisvad J.C."/>
            <person name="Nielsen K.F."/>
            <person name="Lyhne E.K."/>
            <person name="Kogle M.E."/>
            <person name="Kuo A."/>
            <person name="Riley R."/>
            <person name="Clum A."/>
            <person name="Nolan M."/>
            <person name="Lipzen A."/>
            <person name="Salamov A."/>
            <person name="Henrissat B."/>
            <person name="Wiebenga A."/>
            <person name="De Vries R.P."/>
            <person name="Grigoriev I.V."/>
            <person name="Mortensen U.H."/>
            <person name="Andersen M.R."/>
            <person name="Baker S.E."/>
        </authorList>
    </citation>
    <scope>NUCLEOTIDE SEQUENCE [LARGE SCALE GENOMIC DNA]</scope>
    <source>
        <strain evidence="1 2">JOP 1030-1</strain>
    </source>
</reference>
<organism evidence="1 2">
    <name type="scientific">Aspergillus saccharolyticus JOP 1030-1</name>
    <dbReference type="NCBI Taxonomy" id="1450539"/>
    <lineage>
        <taxon>Eukaryota</taxon>
        <taxon>Fungi</taxon>
        <taxon>Dikarya</taxon>
        <taxon>Ascomycota</taxon>
        <taxon>Pezizomycotina</taxon>
        <taxon>Eurotiomycetes</taxon>
        <taxon>Eurotiomycetidae</taxon>
        <taxon>Eurotiales</taxon>
        <taxon>Aspergillaceae</taxon>
        <taxon>Aspergillus</taxon>
        <taxon>Aspergillus subgen. Circumdati</taxon>
    </lineage>
</organism>
<sequence>MRHSRCNSFRFSGCVCVWEYETPHGLMESMDTNTQRSVQTLILSPPPPPSLRPINIPSLAIYCVYSIPHPPVDPTPLNPGASRLAPTRCATAGPARGWVRWYLIFSSSLWKSLISSVYIPFSTLLQPSQEARESPWRSKCANTGAEAIDSCGWLSTHQTRLEAKILRAILAQPAALRLLLLSEHRVFDREPYLRLSDQPTAVSASAIWKFSHSHRRNFLCGSECP</sequence>
<dbReference type="Proteomes" id="UP000248349">
    <property type="component" value="Unassembled WGS sequence"/>
</dbReference>
<dbReference type="AlphaFoldDB" id="A0A318ZYM5"/>
<protein>
    <submittedName>
        <fullName evidence="1">Uncharacterized protein</fullName>
    </submittedName>
</protein>
<evidence type="ECO:0000313" key="2">
    <source>
        <dbReference type="Proteomes" id="UP000248349"/>
    </source>
</evidence>
<keyword evidence="2" id="KW-1185">Reference proteome</keyword>
<dbReference type="RefSeq" id="XP_025431180.1">
    <property type="nucleotide sequence ID" value="XM_025579945.1"/>
</dbReference>
<gene>
    <name evidence="1" type="ORF">BP01DRAFT_56747</name>
</gene>